<dbReference type="SUPFAM" id="SSF75516">
    <property type="entry name" value="Pheromone-binding domain of LuxR-like quorum-sensing transcription factors"/>
    <property type="match status" value="1"/>
</dbReference>
<dbReference type="InterPro" id="IPR036693">
    <property type="entry name" value="TF_LuxR_autoind-bd_dom_sf"/>
</dbReference>
<dbReference type="InterPro" id="IPR036388">
    <property type="entry name" value="WH-like_DNA-bd_sf"/>
</dbReference>
<name>A0A6N8DLX0_RHOAC</name>
<dbReference type="PROSITE" id="PS50043">
    <property type="entry name" value="HTH_LUXR_2"/>
    <property type="match status" value="1"/>
</dbReference>
<accession>A0A6N8DLX0</accession>
<protein>
    <submittedName>
        <fullName evidence="5">LuxR family transcriptional regulator</fullName>
    </submittedName>
</protein>
<proteinExistence type="predicted"/>
<dbReference type="EMBL" id="WNKS01000002">
    <property type="protein sequence ID" value="MTV30171.1"/>
    <property type="molecule type" value="Genomic_DNA"/>
</dbReference>
<dbReference type="InterPro" id="IPR005143">
    <property type="entry name" value="TF_LuxR_autoind-bd_dom"/>
</dbReference>
<dbReference type="SUPFAM" id="SSF46894">
    <property type="entry name" value="C-terminal effector domain of the bipartite response regulators"/>
    <property type="match status" value="1"/>
</dbReference>
<dbReference type="RefSeq" id="WP_155444822.1">
    <property type="nucleotide sequence ID" value="NZ_JAOQNR010000002.1"/>
</dbReference>
<dbReference type="Proteomes" id="UP000439113">
    <property type="component" value="Unassembled WGS sequence"/>
</dbReference>
<dbReference type="CDD" id="cd06170">
    <property type="entry name" value="LuxR_C_like"/>
    <property type="match status" value="1"/>
</dbReference>
<organism evidence="5 6">
    <name type="scientific">Rhodoblastus acidophilus</name>
    <name type="common">Rhodopseudomonas acidophila</name>
    <dbReference type="NCBI Taxonomy" id="1074"/>
    <lineage>
        <taxon>Bacteria</taxon>
        <taxon>Pseudomonadati</taxon>
        <taxon>Pseudomonadota</taxon>
        <taxon>Alphaproteobacteria</taxon>
        <taxon>Hyphomicrobiales</taxon>
        <taxon>Rhodoblastaceae</taxon>
        <taxon>Rhodoblastus</taxon>
    </lineage>
</organism>
<reference evidence="5 6" key="1">
    <citation type="submission" date="2019-11" db="EMBL/GenBank/DDBJ databases">
        <title>Whole-genome sequence of a Rhodoblastus acidophilus DSM 142.</title>
        <authorList>
            <person name="Kyndt J.A."/>
            <person name="Meyer T.E."/>
        </authorList>
    </citation>
    <scope>NUCLEOTIDE SEQUENCE [LARGE SCALE GENOMIC DNA]</scope>
    <source>
        <strain evidence="5 6">DSM 142</strain>
    </source>
</reference>
<dbReference type="InterPro" id="IPR000792">
    <property type="entry name" value="Tscrpt_reg_LuxR_C"/>
</dbReference>
<evidence type="ECO:0000256" key="3">
    <source>
        <dbReference type="ARBA" id="ARBA00023163"/>
    </source>
</evidence>
<dbReference type="Pfam" id="PF00196">
    <property type="entry name" value="GerE"/>
    <property type="match status" value="1"/>
</dbReference>
<keyword evidence="1" id="KW-0805">Transcription regulation</keyword>
<dbReference type="SMART" id="SM00421">
    <property type="entry name" value="HTH_LUXR"/>
    <property type="match status" value="1"/>
</dbReference>
<evidence type="ECO:0000313" key="6">
    <source>
        <dbReference type="Proteomes" id="UP000439113"/>
    </source>
</evidence>
<feature type="domain" description="HTH luxR-type" evidence="4">
    <location>
        <begin position="172"/>
        <end position="237"/>
    </location>
</feature>
<dbReference type="AlphaFoldDB" id="A0A6N8DLX0"/>
<dbReference type="PANTHER" id="PTHR44688:SF16">
    <property type="entry name" value="DNA-BINDING TRANSCRIPTIONAL ACTIVATOR DEVR_DOSR"/>
    <property type="match status" value="1"/>
</dbReference>
<evidence type="ECO:0000259" key="4">
    <source>
        <dbReference type="PROSITE" id="PS50043"/>
    </source>
</evidence>
<keyword evidence="2" id="KW-0238">DNA-binding</keyword>
<comment type="caution">
    <text evidence="5">The sequence shown here is derived from an EMBL/GenBank/DDBJ whole genome shotgun (WGS) entry which is preliminary data.</text>
</comment>
<dbReference type="PRINTS" id="PR00038">
    <property type="entry name" value="HTHLUXR"/>
</dbReference>
<dbReference type="Gene3D" id="3.30.450.80">
    <property type="entry name" value="Transcription factor LuxR-like, autoinducer-binding domain"/>
    <property type="match status" value="1"/>
</dbReference>
<dbReference type="Gene3D" id="1.10.10.10">
    <property type="entry name" value="Winged helix-like DNA-binding domain superfamily/Winged helix DNA-binding domain"/>
    <property type="match status" value="1"/>
</dbReference>
<evidence type="ECO:0000256" key="1">
    <source>
        <dbReference type="ARBA" id="ARBA00023015"/>
    </source>
</evidence>
<dbReference type="InterPro" id="IPR016032">
    <property type="entry name" value="Sig_transdc_resp-reg_C-effctor"/>
</dbReference>
<evidence type="ECO:0000256" key="2">
    <source>
        <dbReference type="ARBA" id="ARBA00023125"/>
    </source>
</evidence>
<dbReference type="PANTHER" id="PTHR44688">
    <property type="entry name" value="DNA-BINDING TRANSCRIPTIONAL ACTIVATOR DEVR_DOSR"/>
    <property type="match status" value="1"/>
</dbReference>
<dbReference type="GO" id="GO:0003677">
    <property type="term" value="F:DNA binding"/>
    <property type="evidence" value="ECO:0007669"/>
    <property type="project" value="UniProtKB-KW"/>
</dbReference>
<keyword evidence="3" id="KW-0804">Transcription</keyword>
<gene>
    <name evidence="5" type="ORF">GJ654_04095</name>
</gene>
<dbReference type="Pfam" id="PF03472">
    <property type="entry name" value="Autoind_bind"/>
    <property type="match status" value="1"/>
</dbReference>
<dbReference type="GO" id="GO:0006355">
    <property type="term" value="P:regulation of DNA-templated transcription"/>
    <property type="evidence" value="ECO:0007669"/>
    <property type="project" value="InterPro"/>
</dbReference>
<dbReference type="OrthoDB" id="3170288at2"/>
<evidence type="ECO:0000313" key="5">
    <source>
        <dbReference type="EMBL" id="MTV30171.1"/>
    </source>
</evidence>
<sequence>MSEESVFDVLGGLELAHRLPNSIEGIAASLTSHGIKHVAYLVLNLPTALTNDRPLMAMTYLDDWKKRYAQKNYADVDPILRAGLSGILPIDWDDIDRSNPVVRQFFGEAQELDVGARGLSIPIRGRNSEFALFTVTSDMSEHDWKAEKRAMMRELMLLSWQFHSSVIDDVLTPEHNISLSHREASCLRFKALGKSDQDVADILGISKSTVRFHIESARGRLGAANVIQAVAKALTLGLINLAVEPPSLIKR</sequence>